<protein>
    <submittedName>
        <fullName evidence="1">Unnamed protein product</fullName>
    </submittedName>
</protein>
<dbReference type="OrthoDB" id="123884at2759"/>
<name>A0A9W7D9L4_9STRA</name>
<dbReference type="Proteomes" id="UP001165121">
    <property type="component" value="Unassembled WGS sequence"/>
</dbReference>
<sequence>MIRCEMRRRVDKKLRQVVEIVSSAPLSCSVETASGSLWGVLTSNRSYIDKTYRYVSTEVVSFVVLFAYLDFVSPLQVQPNGPNAIGKSFDQILRGTTSMTPVNGLQVAKRFEEADRVVLTVAHRMLVPTAGLHLGGNTWITFSRSETDPAGACEIHSFMQLYVEIQPGFSASPNDMAYFRDAVFEAWSTRMRTYAQRLQGSMIEAASSAPIGASQLLLVPAQKAS</sequence>
<comment type="caution">
    <text evidence="1">The sequence shown here is derived from an EMBL/GenBank/DDBJ whole genome shotgun (WGS) entry which is preliminary data.</text>
</comment>
<keyword evidence="2" id="KW-1185">Reference proteome</keyword>
<dbReference type="AlphaFoldDB" id="A0A9W7D9L4"/>
<evidence type="ECO:0000313" key="2">
    <source>
        <dbReference type="Proteomes" id="UP001165121"/>
    </source>
</evidence>
<gene>
    <name evidence="1" type="ORF">Pfra01_002825300</name>
</gene>
<dbReference type="EMBL" id="BSXT01008723">
    <property type="protein sequence ID" value="GMF66671.1"/>
    <property type="molecule type" value="Genomic_DNA"/>
</dbReference>
<reference evidence="1" key="1">
    <citation type="submission" date="2023-04" db="EMBL/GenBank/DDBJ databases">
        <title>Phytophthora fragariaefolia NBRC 109709.</title>
        <authorList>
            <person name="Ichikawa N."/>
            <person name="Sato H."/>
            <person name="Tonouchi N."/>
        </authorList>
    </citation>
    <scope>NUCLEOTIDE SEQUENCE</scope>
    <source>
        <strain evidence="1">NBRC 109709</strain>
    </source>
</reference>
<accession>A0A9W7D9L4</accession>
<organism evidence="1 2">
    <name type="scientific">Phytophthora fragariaefolia</name>
    <dbReference type="NCBI Taxonomy" id="1490495"/>
    <lineage>
        <taxon>Eukaryota</taxon>
        <taxon>Sar</taxon>
        <taxon>Stramenopiles</taxon>
        <taxon>Oomycota</taxon>
        <taxon>Peronosporomycetes</taxon>
        <taxon>Peronosporales</taxon>
        <taxon>Peronosporaceae</taxon>
        <taxon>Phytophthora</taxon>
    </lineage>
</organism>
<proteinExistence type="predicted"/>
<evidence type="ECO:0000313" key="1">
    <source>
        <dbReference type="EMBL" id="GMF66671.1"/>
    </source>
</evidence>